<dbReference type="Proteomes" id="UP000501690">
    <property type="component" value="Linkage Group LG3"/>
</dbReference>
<dbReference type="PANTHER" id="PTHR31377">
    <property type="entry name" value="AGMATINE DEIMINASE-RELATED"/>
    <property type="match status" value="1"/>
</dbReference>
<name>A0A4D6LCX4_VIGUN</name>
<evidence type="ECO:0000256" key="1">
    <source>
        <dbReference type="ARBA" id="ARBA00022801"/>
    </source>
</evidence>
<keyword evidence="3" id="KW-1185">Reference proteome</keyword>
<dbReference type="AlphaFoldDB" id="A0A4D6LCX4"/>
<organism evidence="2 3">
    <name type="scientific">Vigna unguiculata</name>
    <name type="common">Cowpea</name>
    <dbReference type="NCBI Taxonomy" id="3917"/>
    <lineage>
        <taxon>Eukaryota</taxon>
        <taxon>Viridiplantae</taxon>
        <taxon>Streptophyta</taxon>
        <taxon>Embryophyta</taxon>
        <taxon>Tracheophyta</taxon>
        <taxon>Spermatophyta</taxon>
        <taxon>Magnoliopsida</taxon>
        <taxon>eudicotyledons</taxon>
        <taxon>Gunneridae</taxon>
        <taxon>Pentapetalae</taxon>
        <taxon>rosids</taxon>
        <taxon>fabids</taxon>
        <taxon>Fabales</taxon>
        <taxon>Fabaceae</taxon>
        <taxon>Papilionoideae</taxon>
        <taxon>50 kb inversion clade</taxon>
        <taxon>NPAAA clade</taxon>
        <taxon>indigoferoid/millettioid clade</taxon>
        <taxon>Phaseoleae</taxon>
        <taxon>Vigna</taxon>
    </lineage>
</organism>
<dbReference type="EMBL" id="CP039347">
    <property type="protein sequence ID" value="QCD86449.1"/>
    <property type="molecule type" value="Genomic_DNA"/>
</dbReference>
<dbReference type="Pfam" id="PF04371">
    <property type="entry name" value="PAD_porph"/>
    <property type="match status" value="1"/>
</dbReference>
<dbReference type="InterPro" id="IPR007466">
    <property type="entry name" value="Peptidyl-Arg-deiminase_porph"/>
</dbReference>
<evidence type="ECO:0000313" key="2">
    <source>
        <dbReference type="EMBL" id="QCD86449.1"/>
    </source>
</evidence>
<dbReference type="SUPFAM" id="SSF55909">
    <property type="entry name" value="Pentein"/>
    <property type="match status" value="1"/>
</dbReference>
<sequence>MQLHGTPSALGFHLPAEWETHTQCRMGWPPDKCNRERPDNWREGAAPSQKVFARVATVISKFESVTICVSSAQWENA</sequence>
<reference evidence="2 3" key="1">
    <citation type="submission" date="2019-04" db="EMBL/GenBank/DDBJ databases">
        <title>An improved genome assembly and genetic linkage map for asparagus bean, Vigna unguiculata ssp. sesquipedialis.</title>
        <authorList>
            <person name="Xia Q."/>
            <person name="Zhang R."/>
            <person name="Dong Y."/>
        </authorList>
    </citation>
    <scope>NUCLEOTIDE SEQUENCE [LARGE SCALE GENOMIC DNA]</scope>
    <source>
        <tissue evidence="2">Leaf</tissue>
    </source>
</reference>
<dbReference type="Gene3D" id="3.75.10.10">
    <property type="entry name" value="L-arginine/glycine Amidinotransferase, Chain A"/>
    <property type="match status" value="1"/>
</dbReference>
<proteinExistence type="predicted"/>
<dbReference type="GO" id="GO:0004668">
    <property type="term" value="F:protein-arginine deiminase activity"/>
    <property type="evidence" value="ECO:0007669"/>
    <property type="project" value="InterPro"/>
</dbReference>
<keyword evidence="1" id="KW-0378">Hydrolase</keyword>
<evidence type="ECO:0000313" key="3">
    <source>
        <dbReference type="Proteomes" id="UP000501690"/>
    </source>
</evidence>
<dbReference type="GO" id="GO:0009446">
    <property type="term" value="P:putrescine biosynthetic process"/>
    <property type="evidence" value="ECO:0007669"/>
    <property type="project" value="InterPro"/>
</dbReference>
<dbReference type="GO" id="GO:0047632">
    <property type="term" value="F:agmatine deiminase activity"/>
    <property type="evidence" value="ECO:0007669"/>
    <property type="project" value="TreeGrafter"/>
</dbReference>
<dbReference type="PANTHER" id="PTHR31377:SF2">
    <property type="entry name" value="AGMATINE DEIMINASE"/>
    <property type="match status" value="1"/>
</dbReference>
<gene>
    <name evidence="2" type="ORF">DEO72_LG3g972</name>
</gene>
<accession>A0A4D6LCX4</accession>
<protein>
    <submittedName>
        <fullName evidence="2">Agmatine deiminase</fullName>
    </submittedName>
</protein>